<dbReference type="GO" id="GO:0003676">
    <property type="term" value="F:nucleic acid binding"/>
    <property type="evidence" value="ECO:0007669"/>
    <property type="project" value="InterPro"/>
</dbReference>
<evidence type="ECO:0000259" key="1">
    <source>
        <dbReference type="Pfam" id="PF13358"/>
    </source>
</evidence>
<dbReference type="InterPro" id="IPR047655">
    <property type="entry name" value="Transpos_IS630-like"/>
</dbReference>
<dbReference type="Pfam" id="PF13358">
    <property type="entry name" value="DDE_3"/>
    <property type="match status" value="1"/>
</dbReference>
<dbReference type="InterPro" id="IPR012337">
    <property type="entry name" value="RNaseH-like_sf"/>
</dbReference>
<dbReference type="Gene3D" id="3.30.420.10">
    <property type="entry name" value="Ribonuclease H-like superfamily/Ribonuclease H"/>
    <property type="match status" value="1"/>
</dbReference>
<protein>
    <recommendedName>
        <fullName evidence="4">Tc1-like transposase DDE domain-containing protein</fullName>
    </recommendedName>
</protein>
<evidence type="ECO:0000313" key="3">
    <source>
        <dbReference type="EMBL" id="KKK48698.1"/>
    </source>
</evidence>
<dbReference type="SUPFAM" id="SSF46689">
    <property type="entry name" value="Homeodomain-like"/>
    <property type="match status" value="1"/>
</dbReference>
<sequence>VVDGCFYQMISEVLRVSLESIRLWVKDLILYGPESVISKKSPGRPSKLTKTQRKELERIIIEGPEAAGFPGACWRSPMIQNLIYIKFGALYSVHYIAQLLKNMGFSYQKAKFTADDKDPEKRKEWLQTVWPQIIKLAREKNAHILFGDEASFPQWGTLSYTWAKRGQQPVVKTSGIRRGYKVFGLIDYFTGKFFYECNDKKLNSDTYQMFIDEVMKKTRKHIILIQDGASYHTSVATRKYFEEHAEKITVFNLPSYSPDYNPIEMLWKKVKEKYIHLHYFPTFESLKEKVNEALLGFTNLKEEILALFGLYDNLHTV</sequence>
<reference evidence="3" key="1">
    <citation type="journal article" date="2015" name="Nature">
        <title>Complex archaea that bridge the gap between prokaryotes and eukaryotes.</title>
        <authorList>
            <person name="Spang A."/>
            <person name="Saw J.H."/>
            <person name="Jorgensen S.L."/>
            <person name="Zaremba-Niedzwiedzka K."/>
            <person name="Martijn J."/>
            <person name="Lind A.E."/>
            <person name="van Eijk R."/>
            <person name="Schleper C."/>
            <person name="Guy L."/>
            <person name="Ettema T.J."/>
        </authorList>
    </citation>
    <scope>NUCLEOTIDE SEQUENCE</scope>
</reference>
<proteinExistence type="predicted"/>
<feature type="non-terminal residue" evidence="3">
    <location>
        <position position="1"/>
    </location>
</feature>
<dbReference type="Pfam" id="PF13592">
    <property type="entry name" value="HTH_33"/>
    <property type="match status" value="1"/>
</dbReference>
<organism evidence="3">
    <name type="scientific">marine sediment metagenome</name>
    <dbReference type="NCBI Taxonomy" id="412755"/>
    <lineage>
        <taxon>unclassified sequences</taxon>
        <taxon>metagenomes</taxon>
        <taxon>ecological metagenomes</taxon>
    </lineage>
</organism>
<dbReference type="SUPFAM" id="SSF53098">
    <property type="entry name" value="Ribonuclease H-like"/>
    <property type="match status" value="1"/>
</dbReference>
<dbReference type="NCBIfam" id="NF033545">
    <property type="entry name" value="transpos_IS630"/>
    <property type="match status" value="1"/>
</dbReference>
<feature type="domain" description="Winged helix-turn helix" evidence="2">
    <location>
        <begin position="71"/>
        <end position="128"/>
    </location>
</feature>
<dbReference type="InterPro" id="IPR025959">
    <property type="entry name" value="Winged_HTH_dom"/>
</dbReference>
<evidence type="ECO:0008006" key="4">
    <source>
        <dbReference type="Google" id="ProtNLM"/>
    </source>
</evidence>
<dbReference type="InterPro" id="IPR036397">
    <property type="entry name" value="RNaseH_sf"/>
</dbReference>
<gene>
    <name evidence="3" type="ORF">LCGC14_3142510</name>
</gene>
<accession>A0A0F8VWD0</accession>
<name>A0A0F8VWD0_9ZZZZ</name>
<dbReference type="EMBL" id="LAZR01068935">
    <property type="protein sequence ID" value="KKK48698.1"/>
    <property type="molecule type" value="Genomic_DNA"/>
</dbReference>
<dbReference type="AlphaFoldDB" id="A0A0F8VWD0"/>
<evidence type="ECO:0000259" key="2">
    <source>
        <dbReference type="Pfam" id="PF13592"/>
    </source>
</evidence>
<feature type="domain" description="Tc1-like transposase DDE" evidence="1">
    <location>
        <begin position="144"/>
        <end position="287"/>
    </location>
</feature>
<dbReference type="InterPro" id="IPR038717">
    <property type="entry name" value="Tc1-like_DDE_dom"/>
</dbReference>
<comment type="caution">
    <text evidence="3">The sequence shown here is derived from an EMBL/GenBank/DDBJ whole genome shotgun (WGS) entry which is preliminary data.</text>
</comment>
<dbReference type="InterPro" id="IPR009057">
    <property type="entry name" value="Homeodomain-like_sf"/>
</dbReference>